<evidence type="ECO:0000256" key="3">
    <source>
        <dbReference type="ARBA" id="ARBA00022801"/>
    </source>
</evidence>
<reference evidence="5" key="1">
    <citation type="submission" date="2021-12" db="EMBL/GenBank/DDBJ databases">
        <title>Draft genome sequence of Corynebacterium ammoniagenes strain T-723.</title>
        <authorList>
            <person name="Matsuzawa M."/>
            <person name="Hiratani M."/>
            <person name="Abe I."/>
            <person name="Tsuji Y."/>
            <person name="Nakamura J."/>
        </authorList>
    </citation>
    <scope>NUCLEOTIDE SEQUENCE</scope>
    <source>
        <strain evidence="5">T-723</strain>
    </source>
</reference>
<sequence>MTDSLLTTRVGRAGIITLNRPNALNALDLDMIRSMTSTLRDWANDDDIFLVIVRGAGERALCAGGDIAELYKDENLGKVFFNEEYELNHLIANYPKPYVALMKGIVLGGGVGISSHGSHRIVTDSTRLGMPEVGIGFAPDAGGSFVLAQSADRLGRHLAYTAIHVGAAEAIDLGFADYFVPEEKLDPLVEALAESGNIAEIDNFAAETGESFPGVRDEMVDVYSADSVEETLARLDKASADKDDTYWAAHAASKIRAASPLSLKVTELLLDRASVGTLGDALTTEYWMALNMRAYGDFVEGVRAQIVEKDRNPKWKYADLKDVDPKVVVSILDQRGNNGPEF</sequence>
<comment type="caution">
    <text evidence="5">The sequence shown here is derived from an EMBL/GenBank/DDBJ whole genome shotgun (WGS) entry which is preliminary data.</text>
</comment>
<evidence type="ECO:0000256" key="1">
    <source>
        <dbReference type="ARBA" id="ARBA00001709"/>
    </source>
</evidence>
<dbReference type="GO" id="GO:0005829">
    <property type="term" value="C:cytosol"/>
    <property type="evidence" value="ECO:0007669"/>
    <property type="project" value="TreeGrafter"/>
</dbReference>
<name>A0AAV5G5B7_CORAM</name>
<dbReference type="NCBIfam" id="NF004127">
    <property type="entry name" value="PRK05617.1"/>
    <property type="match status" value="1"/>
</dbReference>
<dbReference type="InterPro" id="IPR029045">
    <property type="entry name" value="ClpP/crotonase-like_dom_sf"/>
</dbReference>
<dbReference type="AlphaFoldDB" id="A0AAV5G5B7"/>
<dbReference type="RefSeq" id="WP_236163509.1">
    <property type="nucleotide sequence ID" value="NZ_BQKK01000001.1"/>
</dbReference>
<evidence type="ECO:0000313" key="5">
    <source>
        <dbReference type="EMBL" id="GJN41898.1"/>
    </source>
</evidence>
<dbReference type="GO" id="GO:0003860">
    <property type="term" value="F:3-hydroxyisobutyryl-CoA hydrolase activity"/>
    <property type="evidence" value="ECO:0007669"/>
    <property type="project" value="UniProtKB-EC"/>
</dbReference>
<keyword evidence="3 5" id="KW-0378">Hydrolase</keyword>
<feature type="domain" description="Enoyl-CoA hydratase/isomerase" evidence="4">
    <location>
        <begin position="14"/>
        <end position="331"/>
    </location>
</feature>
<protein>
    <recommendedName>
        <fullName evidence="2">3-hydroxyisobutyryl-CoA hydrolase</fullName>
        <ecNumber evidence="2">3.1.2.4</ecNumber>
    </recommendedName>
</protein>
<dbReference type="Pfam" id="PF16113">
    <property type="entry name" value="ECH_2"/>
    <property type="match status" value="1"/>
</dbReference>
<dbReference type="Proteomes" id="UP001054925">
    <property type="component" value="Unassembled WGS sequence"/>
</dbReference>
<dbReference type="InterPro" id="IPR045004">
    <property type="entry name" value="ECH_dom"/>
</dbReference>
<dbReference type="CDD" id="cd06558">
    <property type="entry name" value="crotonase-like"/>
    <property type="match status" value="1"/>
</dbReference>
<dbReference type="PANTHER" id="PTHR43176">
    <property type="entry name" value="3-HYDROXYISOBUTYRYL-COA HYDROLASE-RELATED"/>
    <property type="match status" value="1"/>
</dbReference>
<organism evidence="5 6">
    <name type="scientific">Corynebacterium ammoniagenes</name>
    <name type="common">Brevibacterium ammoniagenes</name>
    <dbReference type="NCBI Taxonomy" id="1697"/>
    <lineage>
        <taxon>Bacteria</taxon>
        <taxon>Bacillati</taxon>
        <taxon>Actinomycetota</taxon>
        <taxon>Actinomycetes</taxon>
        <taxon>Mycobacteriales</taxon>
        <taxon>Corynebacteriaceae</taxon>
        <taxon>Corynebacterium</taxon>
    </lineage>
</organism>
<proteinExistence type="predicted"/>
<evidence type="ECO:0000256" key="2">
    <source>
        <dbReference type="ARBA" id="ARBA00011915"/>
    </source>
</evidence>
<dbReference type="EC" id="3.1.2.4" evidence="2"/>
<dbReference type="InterPro" id="IPR032259">
    <property type="entry name" value="HIBYL-CoA-H"/>
</dbReference>
<evidence type="ECO:0000313" key="6">
    <source>
        <dbReference type="Proteomes" id="UP001054925"/>
    </source>
</evidence>
<evidence type="ECO:0000259" key="4">
    <source>
        <dbReference type="Pfam" id="PF16113"/>
    </source>
</evidence>
<dbReference type="GO" id="GO:0006574">
    <property type="term" value="P:L-valine catabolic process"/>
    <property type="evidence" value="ECO:0007669"/>
    <property type="project" value="TreeGrafter"/>
</dbReference>
<dbReference type="PANTHER" id="PTHR43176:SF3">
    <property type="entry name" value="3-HYDROXYISOBUTYRYL-COA HYDROLASE, MITOCHONDRIAL"/>
    <property type="match status" value="1"/>
</dbReference>
<dbReference type="SUPFAM" id="SSF52096">
    <property type="entry name" value="ClpP/crotonase"/>
    <property type="match status" value="1"/>
</dbReference>
<comment type="catalytic activity">
    <reaction evidence="1">
        <text>3-hydroxy-2-methylpropanoyl-CoA + H2O = 3-hydroxy-2-methylpropanoate + CoA + H(+)</text>
        <dbReference type="Rhea" id="RHEA:20888"/>
        <dbReference type="ChEBI" id="CHEBI:11805"/>
        <dbReference type="ChEBI" id="CHEBI:15377"/>
        <dbReference type="ChEBI" id="CHEBI:15378"/>
        <dbReference type="ChEBI" id="CHEBI:57287"/>
        <dbReference type="ChEBI" id="CHEBI:57340"/>
        <dbReference type="EC" id="3.1.2.4"/>
    </reaction>
</comment>
<dbReference type="Gene3D" id="3.90.226.10">
    <property type="entry name" value="2-enoyl-CoA Hydratase, Chain A, domain 1"/>
    <property type="match status" value="1"/>
</dbReference>
<accession>A0AAV5G5B7</accession>
<gene>
    <name evidence="5" type="ORF">CAT723_03770</name>
</gene>
<dbReference type="EMBL" id="BQKK01000001">
    <property type="protein sequence ID" value="GJN41898.1"/>
    <property type="molecule type" value="Genomic_DNA"/>
</dbReference>